<reference evidence="2 3" key="1">
    <citation type="submission" date="2023-09" db="EMBL/GenBank/DDBJ databases">
        <authorList>
            <person name="Wang M."/>
        </authorList>
    </citation>
    <scope>NUCLEOTIDE SEQUENCE [LARGE SCALE GENOMIC DNA]</scope>
    <source>
        <strain evidence="2">GT-2023</strain>
        <tissue evidence="2">Liver</tissue>
    </source>
</reference>
<dbReference type="EMBL" id="JAYMGO010000007">
    <property type="protein sequence ID" value="KAL1270699.1"/>
    <property type="molecule type" value="Genomic_DNA"/>
</dbReference>
<comment type="caution">
    <text evidence="2">The sequence shown here is derived from an EMBL/GenBank/DDBJ whole genome shotgun (WGS) entry which is preliminary data.</text>
</comment>
<feature type="compositionally biased region" description="Basic and acidic residues" evidence="1">
    <location>
        <begin position="91"/>
        <end position="101"/>
    </location>
</feature>
<evidence type="ECO:0000313" key="2">
    <source>
        <dbReference type="EMBL" id="KAL1270699.1"/>
    </source>
</evidence>
<keyword evidence="3" id="KW-1185">Reference proteome</keyword>
<protein>
    <submittedName>
        <fullName evidence="2">Uncharacterized protein</fullName>
    </submittedName>
</protein>
<feature type="compositionally biased region" description="Low complexity" evidence="1">
    <location>
        <begin position="1"/>
        <end position="18"/>
    </location>
</feature>
<evidence type="ECO:0000256" key="1">
    <source>
        <dbReference type="SAM" id="MobiDB-lite"/>
    </source>
</evidence>
<name>A0ABR3N1B7_9TELE</name>
<feature type="region of interest" description="Disordered" evidence="1">
    <location>
        <begin position="1"/>
        <end position="23"/>
    </location>
</feature>
<sequence length="101" mass="11601">MRTNNQPTNTQTNISKGLSKIKKNKKKNAISSRVEWKWVLGEEKVCGSSSSMGDFVALPPSMSHKGLELWRKRTRGHIQRLPPRHVHRRGRGETKKKQNSK</sequence>
<proteinExistence type="predicted"/>
<feature type="compositionally biased region" description="Basic residues" evidence="1">
    <location>
        <begin position="74"/>
        <end position="90"/>
    </location>
</feature>
<evidence type="ECO:0000313" key="3">
    <source>
        <dbReference type="Proteomes" id="UP001558613"/>
    </source>
</evidence>
<gene>
    <name evidence="2" type="ORF">QQF64_029715</name>
</gene>
<organism evidence="2 3">
    <name type="scientific">Cirrhinus molitorella</name>
    <name type="common">mud carp</name>
    <dbReference type="NCBI Taxonomy" id="172907"/>
    <lineage>
        <taxon>Eukaryota</taxon>
        <taxon>Metazoa</taxon>
        <taxon>Chordata</taxon>
        <taxon>Craniata</taxon>
        <taxon>Vertebrata</taxon>
        <taxon>Euteleostomi</taxon>
        <taxon>Actinopterygii</taxon>
        <taxon>Neopterygii</taxon>
        <taxon>Teleostei</taxon>
        <taxon>Ostariophysi</taxon>
        <taxon>Cypriniformes</taxon>
        <taxon>Cyprinidae</taxon>
        <taxon>Labeoninae</taxon>
        <taxon>Labeonini</taxon>
        <taxon>Cirrhinus</taxon>
    </lineage>
</organism>
<feature type="region of interest" description="Disordered" evidence="1">
    <location>
        <begin position="74"/>
        <end position="101"/>
    </location>
</feature>
<accession>A0ABR3N1B7</accession>
<dbReference type="Proteomes" id="UP001558613">
    <property type="component" value="Unassembled WGS sequence"/>
</dbReference>